<evidence type="ECO:0000313" key="1">
    <source>
        <dbReference type="EMBL" id="EEE69089.1"/>
    </source>
</evidence>
<dbReference type="EMBL" id="CM000145">
    <property type="protein sequence ID" value="EEE69089.1"/>
    <property type="molecule type" value="Genomic_DNA"/>
</dbReference>
<reference evidence="1" key="2">
    <citation type="submission" date="2008-12" db="EMBL/GenBank/DDBJ databases">
        <title>Improved gene annotation of the rice (Oryza sativa) genomes.</title>
        <authorList>
            <person name="Wang J."/>
            <person name="Li R."/>
            <person name="Fan W."/>
            <person name="Huang Q."/>
            <person name="Zhang J."/>
            <person name="Zhou Y."/>
            <person name="Hu Y."/>
            <person name="Zi S."/>
            <person name="Li J."/>
            <person name="Ni P."/>
            <person name="Zheng H."/>
            <person name="Zhang Y."/>
            <person name="Zhao M."/>
            <person name="Hao Q."/>
            <person name="McDermott J."/>
            <person name="Samudrala R."/>
            <person name="Kristiansen K."/>
            <person name="Wong G.K.-S."/>
        </authorList>
    </citation>
    <scope>NUCLEOTIDE SEQUENCE</scope>
</reference>
<protein>
    <submittedName>
        <fullName evidence="1">Uncharacterized protein</fullName>
    </submittedName>
</protein>
<accession>B9FYD8</accession>
<name>B9FYD8_ORYSJ</name>
<proteinExistence type="predicted"/>
<dbReference type="Proteomes" id="UP000007752">
    <property type="component" value="Chromosome 8"/>
</dbReference>
<gene>
    <name evidence="1" type="ORF">OsJ_28149</name>
</gene>
<dbReference type="AlphaFoldDB" id="B9FYD8"/>
<organism evidence="1">
    <name type="scientific">Oryza sativa subsp. japonica</name>
    <name type="common">Rice</name>
    <dbReference type="NCBI Taxonomy" id="39947"/>
    <lineage>
        <taxon>Eukaryota</taxon>
        <taxon>Viridiplantae</taxon>
        <taxon>Streptophyta</taxon>
        <taxon>Embryophyta</taxon>
        <taxon>Tracheophyta</taxon>
        <taxon>Spermatophyta</taxon>
        <taxon>Magnoliopsida</taxon>
        <taxon>Liliopsida</taxon>
        <taxon>Poales</taxon>
        <taxon>Poaceae</taxon>
        <taxon>BOP clade</taxon>
        <taxon>Oryzoideae</taxon>
        <taxon>Oryzeae</taxon>
        <taxon>Oryzinae</taxon>
        <taxon>Oryza</taxon>
        <taxon>Oryza sativa</taxon>
    </lineage>
</organism>
<sequence length="57" mass="5999">MMCAVRALNLAVQHASVARVGGATVQDVMVDDVPAALQDEARLRAALLHTLQLADTT</sequence>
<reference evidence="1" key="1">
    <citation type="journal article" date="2005" name="PLoS Biol.">
        <title>The genomes of Oryza sativa: a history of duplications.</title>
        <authorList>
            <person name="Yu J."/>
            <person name="Wang J."/>
            <person name="Lin W."/>
            <person name="Li S."/>
            <person name="Li H."/>
            <person name="Zhou J."/>
            <person name="Ni P."/>
            <person name="Dong W."/>
            <person name="Hu S."/>
            <person name="Zeng C."/>
            <person name="Zhang J."/>
            <person name="Zhang Y."/>
            <person name="Li R."/>
            <person name="Xu Z."/>
            <person name="Li S."/>
            <person name="Li X."/>
            <person name="Zheng H."/>
            <person name="Cong L."/>
            <person name="Lin L."/>
            <person name="Yin J."/>
            <person name="Geng J."/>
            <person name="Li G."/>
            <person name="Shi J."/>
            <person name="Liu J."/>
            <person name="Lv H."/>
            <person name="Li J."/>
            <person name="Wang J."/>
            <person name="Deng Y."/>
            <person name="Ran L."/>
            <person name="Shi X."/>
            <person name="Wang X."/>
            <person name="Wu Q."/>
            <person name="Li C."/>
            <person name="Ren X."/>
            <person name="Wang J."/>
            <person name="Wang X."/>
            <person name="Li D."/>
            <person name="Liu D."/>
            <person name="Zhang X."/>
            <person name="Ji Z."/>
            <person name="Zhao W."/>
            <person name="Sun Y."/>
            <person name="Zhang Z."/>
            <person name="Bao J."/>
            <person name="Han Y."/>
            <person name="Dong L."/>
            <person name="Ji J."/>
            <person name="Chen P."/>
            <person name="Wu S."/>
            <person name="Liu J."/>
            <person name="Xiao Y."/>
            <person name="Bu D."/>
            <person name="Tan J."/>
            <person name="Yang L."/>
            <person name="Ye C."/>
            <person name="Zhang J."/>
            <person name="Xu J."/>
            <person name="Zhou Y."/>
            <person name="Yu Y."/>
            <person name="Zhang B."/>
            <person name="Zhuang S."/>
            <person name="Wei H."/>
            <person name="Liu B."/>
            <person name="Lei M."/>
            <person name="Yu H."/>
            <person name="Li Y."/>
            <person name="Xu H."/>
            <person name="Wei S."/>
            <person name="He X."/>
            <person name="Fang L."/>
            <person name="Zhang Z."/>
            <person name="Zhang Y."/>
            <person name="Huang X."/>
            <person name="Su Z."/>
            <person name="Tong W."/>
            <person name="Li J."/>
            <person name="Tong Z."/>
            <person name="Li S."/>
            <person name="Ye J."/>
            <person name="Wang L."/>
            <person name="Fang L."/>
            <person name="Lei T."/>
            <person name="Chen C."/>
            <person name="Chen H."/>
            <person name="Xu Z."/>
            <person name="Li H."/>
            <person name="Huang H."/>
            <person name="Zhang F."/>
            <person name="Xu H."/>
            <person name="Li N."/>
            <person name="Zhao C."/>
            <person name="Li S."/>
            <person name="Dong L."/>
            <person name="Huang Y."/>
            <person name="Li L."/>
            <person name="Xi Y."/>
            <person name="Qi Q."/>
            <person name="Li W."/>
            <person name="Zhang B."/>
            <person name="Hu W."/>
            <person name="Zhang Y."/>
            <person name="Tian X."/>
            <person name="Jiao Y."/>
            <person name="Liang X."/>
            <person name="Jin J."/>
            <person name="Gao L."/>
            <person name="Zheng W."/>
            <person name="Hao B."/>
            <person name="Liu S."/>
            <person name="Wang W."/>
            <person name="Yuan L."/>
            <person name="Cao M."/>
            <person name="McDermott J."/>
            <person name="Samudrala R."/>
            <person name="Wang J."/>
            <person name="Wong G.K."/>
            <person name="Yang H."/>
        </authorList>
    </citation>
    <scope>NUCLEOTIDE SEQUENCE [LARGE SCALE GENOMIC DNA]</scope>
</reference>